<dbReference type="CDD" id="cd02440">
    <property type="entry name" value="AdoMet_MTases"/>
    <property type="match status" value="1"/>
</dbReference>
<dbReference type="GO" id="GO:0008168">
    <property type="term" value="F:methyltransferase activity"/>
    <property type="evidence" value="ECO:0007669"/>
    <property type="project" value="UniProtKB-KW"/>
</dbReference>
<proteinExistence type="predicted"/>
<dbReference type="SUPFAM" id="SSF53335">
    <property type="entry name" value="S-adenosyl-L-methionine-dependent methyltransferases"/>
    <property type="match status" value="1"/>
</dbReference>
<dbReference type="Proteomes" id="UP001500171">
    <property type="component" value="Unassembled WGS sequence"/>
</dbReference>
<dbReference type="GO" id="GO:0032259">
    <property type="term" value="P:methylation"/>
    <property type="evidence" value="ECO:0007669"/>
    <property type="project" value="UniProtKB-KW"/>
</dbReference>
<evidence type="ECO:0000259" key="1">
    <source>
        <dbReference type="Pfam" id="PF13847"/>
    </source>
</evidence>
<dbReference type="RefSeq" id="WP_345487780.1">
    <property type="nucleotide sequence ID" value="NZ_BAABHY010000001.1"/>
</dbReference>
<feature type="domain" description="Methyltransferase" evidence="1">
    <location>
        <begin position="40"/>
        <end position="168"/>
    </location>
</feature>
<protein>
    <submittedName>
        <fullName evidence="2">Class I SAM-dependent methyltransferase</fullName>
    </submittedName>
</protein>
<keyword evidence="3" id="KW-1185">Reference proteome</keyword>
<dbReference type="InterPro" id="IPR025714">
    <property type="entry name" value="Methyltranfer_dom"/>
</dbReference>
<evidence type="ECO:0000313" key="2">
    <source>
        <dbReference type="EMBL" id="GAA5104339.1"/>
    </source>
</evidence>
<keyword evidence="2" id="KW-0489">Methyltransferase</keyword>
<gene>
    <name evidence="2" type="ORF">GCM10023211_01820</name>
</gene>
<comment type="caution">
    <text evidence="2">The sequence shown here is derived from an EMBL/GenBank/DDBJ whole genome shotgun (WGS) entry which is preliminary data.</text>
</comment>
<dbReference type="Gene3D" id="3.40.50.150">
    <property type="entry name" value="Vaccinia Virus protein VP39"/>
    <property type="match status" value="1"/>
</dbReference>
<organism evidence="2 3">
    <name type="scientific">Orbus sasakiae</name>
    <dbReference type="NCBI Taxonomy" id="1078475"/>
    <lineage>
        <taxon>Bacteria</taxon>
        <taxon>Pseudomonadati</taxon>
        <taxon>Pseudomonadota</taxon>
        <taxon>Gammaproteobacteria</taxon>
        <taxon>Orbales</taxon>
        <taxon>Orbaceae</taxon>
        <taxon>Orbus</taxon>
    </lineage>
</organism>
<dbReference type="PANTHER" id="PTHR44068:SF11">
    <property type="entry name" value="GERANYL DIPHOSPHATE 2-C-METHYLTRANSFERASE"/>
    <property type="match status" value="1"/>
</dbReference>
<sequence length="260" mass="29086">MDGIKKEAGHKFLAKLGKTRLRPGGKKATEWLFKHAHLTPQSHVLEIACNMGTTAIEMASRYQCHVVGIDMDKSALAKARDNITQHGLETFVSVQEADASKLPFADNSFDVVINEAMLTMYANKAKSHLLKEYLRVLKPGGKLLTHDIMLHDPQSADEIIARIKSAINVNAQPISKPAWIELFQQAGFDQVITDNGAMTLMSPRGLIADEGFCGTLRIIRNAMRKQNRRQFITMFKTFRRHRHQLNYLAVCSTKSLNGTA</sequence>
<dbReference type="InterPro" id="IPR050447">
    <property type="entry name" value="Erg6_SMT_methyltransf"/>
</dbReference>
<dbReference type="InterPro" id="IPR029063">
    <property type="entry name" value="SAM-dependent_MTases_sf"/>
</dbReference>
<evidence type="ECO:0000313" key="3">
    <source>
        <dbReference type="Proteomes" id="UP001500171"/>
    </source>
</evidence>
<name>A0ABP9N1M0_9GAMM</name>
<reference evidence="3" key="1">
    <citation type="journal article" date="2019" name="Int. J. Syst. Evol. Microbiol.">
        <title>The Global Catalogue of Microorganisms (GCM) 10K type strain sequencing project: providing services to taxonomists for standard genome sequencing and annotation.</title>
        <authorList>
            <consortium name="The Broad Institute Genomics Platform"/>
            <consortium name="The Broad Institute Genome Sequencing Center for Infectious Disease"/>
            <person name="Wu L."/>
            <person name="Ma J."/>
        </authorList>
    </citation>
    <scope>NUCLEOTIDE SEQUENCE [LARGE SCALE GENOMIC DNA]</scope>
    <source>
        <strain evidence="3">JCM 18050</strain>
    </source>
</reference>
<accession>A0ABP9N1M0</accession>
<dbReference type="Pfam" id="PF13847">
    <property type="entry name" value="Methyltransf_31"/>
    <property type="match status" value="1"/>
</dbReference>
<dbReference type="EMBL" id="BAABHY010000001">
    <property type="protein sequence ID" value="GAA5104339.1"/>
    <property type="molecule type" value="Genomic_DNA"/>
</dbReference>
<keyword evidence="2" id="KW-0808">Transferase</keyword>
<dbReference type="PANTHER" id="PTHR44068">
    <property type="entry name" value="ZGC:194242"/>
    <property type="match status" value="1"/>
</dbReference>